<dbReference type="PROSITE" id="PS50943">
    <property type="entry name" value="HTH_CROC1"/>
    <property type="match status" value="1"/>
</dbReference>
<gene>
    <name evidence="5" type="ORF">KSB_09500</name>
</gene>
<sequence length="867" mass="95843">MDHIPSTEPQPRLKLTEARMARSLSQQDVAEQIGTTHVNVSRWERGITRPNPYFRRKLCQLFGLTAQELDLVPSASSEPPATTTSNIDEVESSAEEPPTPTTAIVDPSVPLLPAIRLVGRDEELADIKRRLFTGGNVALTALNGLPGVGKTTLSIALAHDREVRTHFRDGILWAGLGPKPNILGLLSRWGTLLGISATEMASLSDVHAWARAIHNAIGTRYMLLVIDDAWSTEAALAFKVGGSNCAHLLTTRYPEIASFIALDGAKKIQALNDEESMTLLRLLAPGVVDREVQKAQDLVHAVGGLPLALTLMGNYLRKQTYSGQTRRITAALERLSNAEERLQIQEPHGPVESHPSLTSDIQLSLHSVISVTDQQLSPATRSAFYALSVFPARPNTFSEEAALAVAACEVDILDTLIDIGILESSGASRYTLHQTIRDYTYLQLQRAPEHDVAQRRLVAYTCAFLAEHSSDYEQLELESPTILTALEQAHRLAMLPELIQATIAFTPYLQLRGLYAQAEQHLQRAQEAALTLNDQRALSTLLLYTGQVLHQQGKFAQAEDIFQQGLTLAREHNDLEQISAFLNDLGWVTWKLGNNAQSEEYLQEGLAIARKIDNKKRISGILRVLGSVKDLRGEYIEAMACLSESLTIARQMQDHELACIILMNLGVNAGQQGNDSQAKTYFIEGLELARQIRHHERTSALLANLGAAEMEMGNYAQAKIYLKEGLEVARKIEHREWTSILLMNLGFTTSKQGDYQQAEAYLKESLILSRQIGIPQMTAHALNEYGKLLLIEEQEQAAEKTFAEMLNILPEEALDLKALARFGLAQVAFMQGDQSKAQDLAEQSLNVLKQIGHGNAEEVRKWLSSIK</sequence>
<dbReference type="Gene3D" id="1.10.260.40">
    <property type="entry name" value="lambda repressor-like DNA-binding domains"/>
    <property type="match status" value="1"/>
</dbReference>
<evidence type="ECO:0000256" key="2">
    <source>
        <dbReference type="SAM" id="Coils"/>
    </source>
</evidence>
<feature type="coiled-coil region" evidence="2">
    <location>
        <begin position="508"/>
        <end position="535"/>
    </location>
</feature>
<evidence type="ECO:0000313" key="6">
    <source>
        <dbReference type="Proteomes" id="UP000654345"/>
    </source>
</evidence>
<dbReference type="CDD" id="cd00093">
    <property type="entry name" value="HTH_XRE"/>
    <property type="match status" value="1"/>
</dbReference>
<dbReference type="Pfam" id="PF01381">
    <property type="entry name" value="HTH_3"/>
    <property type="match status" value="1"/>
</dbReference>
<dbReference type="InterPro" id="IPR011717">
    <property type="entry name" value="TPR-4"/>
</dbReference>
<dbReference type="InterPro" id="IPR010982">
    <property type="entry name" value="Lambda_DNA-bd_dom_sf"/>
</dbReference>
<dbReference type="InterPro" id="IPR027417">
    <property type="entry name" value="P-loop_NTPase"/>
</dbReference>
<dbReference type="SMART" id="SM00530">
    <property type="entry name" value="HTH_XRE"/>
    <property type="match status" value="1"/>
</dbReference>
<name>A0ABQ3UIN3_9CHLR</name>
<evidence type="ECO:0000256" key="1">
    <source>
        <dbReference type="PROSITE-ProRule" id="PRU00339"/>
    </source>
</evidence>
<dbReference type="Gene3D" id="3.40.50.300">
    <property type="entry name" value="P-loop containing nucleotide triphosphate hydrolases"/>
    <property type="match status" value="1"/>
</dbReference>
<keyword evidence="6" id="KW-1185">Reference proteome</keyword>
<dbReference type="Proteomes" id="UP000654345">
    <property type="component" value="Unassembled WGS sequence"/>
</dbReference>
<evidence type="ECO:0000259" key="4">
    <source>
        <dbReference type="PROSITE" id="PS50943"/>
    </source>
</evidence>
<keyword evidence="2" id="KW-0175">Coiled coil</keyword>
<protein>
    <recommendedName>
        <fullName evidence="4">HTH cro/C1-type domain-containing protein</fullName>
    </recommendedName>
</protein>
<dbReference type="PANTHER" id="PTHR47691">
    <property type="entry name" value="REGULATOR-RELATED"/>
    <property type="match status" value="1"/>
</dbReference>
<dbReference type="Pfam" id="PF00931">
    <property type="entry name" value="NB-ARC"/>
    <property type="match status" value="1"/>
</dbReference>
<dbReference type="Gene3D" id="1.10.8.430">
    <property type="entry name" value="Helical domain of apoptotic protease-activating factors"/>
    <property type="match status" value="1"/>
</dbReference>
<accession>A0ABQ3UIN3</accession>
<dbReference type="SUPFAM" id="SSF47413">
    <property type="entry name" value="lambda repressor-like DNA-binding domains"/>
    <property type="match status" value="1"/>
</dbReference>
<dbReference type="InterPro" id="IPR042197">
    <property type="entry name" value="Apaf_helical"/>
</dbReference>
<keyword evidence="1" id="KW-0802">TPR repeat</keyword>
<dbReference type="SMART" id="SM00028">
    <property type="entry name" value="TPR"/>
    <property type="match status" value="7"/>
</dbReference>
<dbReference type="Pfam" id="PF13374">
    <property type="entry name" value="TPR_10"/>
    <property type="match status" value="1"/>
</dbReference>
<proteinExistence type="predicted"/>
<feature type="repeat" description="TPR" evidence="1">
    <location>
        <begin position="539"/>
        <end position="572"/>
    </location>
</feature>
<dbReference type="InterPro" id="IPR011990">
    <property type="entry name" value="TPR-like_helical_dom_sf"/>
</dbReference>
<dbReference type="InterPro" id="IPR019734">
    <property type="entry name" value="TPR_rpt"/>
</dbReference>
<dbReference type="EMBL" id="BNJG01000001">
    <property type="protein sequence ID" value="GHO52475.1"/>
    <property type="molecule type" value="Genomic_DNA"/>
</dbReference>
<dbReference type="InterPro" id="IPR002182">
    <property type="entry name" value="NB-ARC"/>
</dbReference>
<dbReference type="Pfam" id="PF13424">
    <property type="entry name" value="TPR_12"/>
    <property type="match status" value="1"/>
</dbReference>
<comment type="caution">
    <text evidence="5">The sequence shown here is derived from an EMBL/GenBank/DDBJ whole genome shotgun (WGS) entry which is preliminary data.</text>
</comment>
<evidence type="ECO:0000256" key="3">
    <source>
        <dbReference type="SAM" id="MobiDB-lite"/>
    </source>
</evidence>
<dbReference type="PRINTS" id="PR00364">
    <property type="entry name" value="DISEASERSIST"/>
</dbReference>
<dbReference type="SUPFAM" id="SSF52540">
    <property type="entry name" value="P-loop containing nucleoside triphosphate hydrolases"/>
    <property type="match status" value="1"/>
</dbReference>
<dbReference type="PANTHER" id="PTHR47691:SF3">
    <property type="entry name" value="HTH-TYPE TRANSCRIPTIONAL REGULATOR RV0890C-RELATED"/>
    <property type="match status" value="1"/>
</dbReference>
<feature type="compositionally biased region" description="Low complexity" evidence="3">
    <location>
        <begin position="73"/>
        <end position="85"/>
    </location>
</feature>
<dbReference type="Gene3D" id="1.25.40.10">
    <property type="entry name" value="Tetratricopeptide repeat domain"/>
    <property type="match status" value="3"/>
</dbReference>
<dbReference type="PROSITE" id="PS50005">
    <property type="entry name" value="TPR"/>
    <property type="match status" value="1"/>
</dbReference>
<feature type="region of interest" description="Disordered" evidence="3">
    <location>
        <begin position="73"/>
        <end position="102"/>
    </location>
</feature>
<organism evidence="5 6">
    <name type="scientific">Ktedonobacter robiniae</name>
    <dbReference type="NCBI Taxonomy" id="2778365"/>
    <lineage>
        <taxon>Bacteria</taxon>
        <taxon>Bacillati</taxon>
        <taxon>Chloroflexota</taxon>
        <taxon>Ktedonobacteria</taxon>
        <taxon>Ktedonobacterales</taxon>
        <taxon>Ktedonobacteraceae</taxon>
        <taxon>Ktedonobacter</taxon>
    </lineage>
</organism>
<dbReference type="RefSeq" id="WP_201369382.1">
    <property type="nucleotide sequence ID" value="NZ_BNJG01000001.1"/>
</dbReference>
<dbReference type="InterPro" id="IPR001387">
    <property type="entry name" value="Cro/C1-type_HTH"/>
</dbReference>
<dbReference type="Pfam" id="PF07721">
    <property type="entry name" value="TPR_4"/>
    <property type="match status" value="2"/>
</dbReference>
<reference evidence="5 6" key="1">
    <citation type="journal article" date="2021" name="Int. J. Syst. Evol. Microbiol.">
        <title>Reticulibacter mediterranei gen. nov., sp. nov., within the new family Reticulibacteraceae fam. nov., and Ktedonospora formicarum gen. nov., sp. nov., Ktedonobacter robiniae sp. nov., Dictyobacter formicarum sp. nov. and Dictyobacter arantiisoli sp. nov., belonging to the class Ktedonobacteria.</title>
        <authorList>
            <person name="Yabe S."/>
            <person name="Zheng Y."/>
            <person name="Wang C.M."/>
            <person name="Sakai Y."/>
            <person name="Abe K."/>
            <person name="Yokota A."/>
            <person name="Donadio S."/>
            <person name="Cavaletti L."/>
            <person name="Monciardini P."/>
        </authorList>
    </citation>
    <scope>NUCLEOTIDE SEQUENCE [LARGE SCALE GENOMIC DNA]</scope>
    <source>
        <strain evidence="5 6">SOSP1-30</strain>
    </source>
</reference>
<evidence type="ECO:0000313" key="5">
    <source>
        <dbReference type="EMBL" id="GHO52475.1"/>
    </source>
</evidence>
<dbReference type="SUPFAM" id="SSF48452">
    <property type="entry name" value="TPR-like"/>
    <property type="match status" value="2"/>
</dbReference>
<feature type="domain" description="HTH cro/C1-type" evidence="4">
    <location>
        <begin position="15"/>
        <end position="69"/>
    </location>
</feature>